<dbReference type="Pfam" id="PF00296">
    <property type="entry name" value="Bac_luciferase"/>
    <property type="match status" value="1"/>
</dbReference>
<dbReference type="NCBIfam" id="TIGR03621">
    <property type="entry name" value="F420_MSMEG_2516"/>
    <property type="match status" value="1"/>
</dbReference>
<evidence type="ECO:0000256" key="1">
    <source>
        <dbReference type="ARBA" id="ARBA00022630"/>
    </source>
</evidence>
<keyword evidence="2" id="KW-0288">FMN</keyword>
<feature type="region of interest" description="Disordered" evidence="5">
    <location>
        <begin position="147"/>
        <end position="169"/>
    </location>
</feature>
<evidence type="ECO:0000256" key="4">
    <source>
        <dbReference type="ARBA" id="ARBA00023033"/>
    </source>
</evidence>
<dbReference type="InterPro" id="IPR050172">
    <property type="entry name" value="SsuD_RutA_monooxygenase"/>
</dbReference>
<accession>A0A934KA36</accession>
<keyword evidence="3" id="KW-0560">Oxidoreductase</keyword>
<dbReference type="InterPro" id="IPR036661">
    <property type="entry name" value="Luciferase-like_sf"/>
</dbReference>
<evidence type="ECO:0000313" key="8">
    <source>
        <dbReference type="Proteomes" id="UP000620075"/>
    </source>
</evidence>
<evidence type="ECO:0000256" key="3">
    <source>
        <dbReference type="ARBA" id="ARBA00023002"/>
    </source>
</evidence>
<dbReference type="InterPro" id="IPR011251">
    <property type="entry name" value="Luciferase-like_dom"/>
</dbReference>
<reference evidence="7 8" key="1">
    <citation type="submission" date="2020-10" db="EMBL/GenBank/DDBJ databases">
        <title>Ca. Dormibacterota MAGs.</title>
        <authorList>
            <person name="Montgomery K."/>
        </authorList>
    </citation>
    <scope>NUCLEOTIDE SEQUENCE [LARGE SCALE GENOMIC DNA]</scope>
    <source>
        <strain evidence="7">SC8811_S16_3</strain>
    </source>
</reference>
<feature type="domain" description="Luciferase-like" evidence="6">
    <location>
        <begin position="10"/>
        <end position="299"/>
    </location>
</feature>
<dbReference type="Gene3D" id="3.20.20.30">
    <property type="entry name" value="Luciferase-like domain"/>
    <property type="match status" value="1"/>
</dbReference>
<evidence type="ECO:0000256" key="2">
    <source>
        <dbReference type="ARBA" id="ARBA00022643"/>
    </source>
</evidence>
<dbReference type="SUPFAM" id="SSF51679">
    <property type="entry name" value="Bacterial luciferase-like"/>
    <property type="match status" value="1"/>
</dbReference>
<dbReference type="InterPro" id="IPR019923">
    <property type="entry name" value="Lucif-like_OxRdtase_MSMEG_2516"/>
</dbReference>
<keyword evidence="1" id="KW-0285">Flavoprotein</keyword>
<dbReference type="GO" id="GO:0008726">
    <property type="term" value="F:alkanesulfonate monooxygenase activity"/>
    <property type="evidence" value="ECO:0007669"/>
    <property type="project" value="TreeGrafter"/>
</dbReference>
<organism evidence="7 8">
    <name type="scientific">Candidatus Dormiibacter inghamiae</name>
    <dbReference type="NCBI Taxonomy" id="3127013"/>
    <lineage>
        <taxon>Bacteria</taxon>
        <taxon>Bacillati</taxon>
        <taxon>Candidatus Dormiibacterota</taxon>
        <taxon>Candidatus Dormibacteria</taxon>
        <taxon>Candidatus Dormibacterales</taxon>
        <taxon>Candidatus Dormibacteraceae</taxon>
        <taxon>Candidatus Dormiibacter</taxon>
    </lineage>
</organism>
<dbReference type="EMBL" id="JAEKNQ010000023">
    <property type="protein sequence ID" value="MBJ7602754.1"/>
    <property type="molecule type" value="Genomic_DNA"/>
</dbReference>
<sequence>MPSGRRFRFGAGASSAASRGEWEEKARRTEGLGYSVLHIPDHLGTQLAPVPALLAAAWATERLRVATLVLDNDFRHPVVLAKEIATLDLLSEGRLEVGLGAGWHRPEYEAAGLPFDRPGLRVGRLKEAIQLLKGLWSEGPVSFSGRHYTTRDQEGWPKPKQRPHPPLGVGGGGRRLLSIAAREADIVAIAPRFVEGRADMSSLSEAALAEQVGWVGQAAGERLSELELNLLLQGVWITDAQRAKADELVPQFELPADQILASPHLLIGTLELVVEQLQALRERFGVSYFSVHEPYREAMAPVVERLAGS</sequence>
<dbReference type="PANTHER" id="PTHR42847:SF8">
    <property type="entry name" value="CONSERVED PROTEIN"/>
    <property type="match status" value="1"/>
</dbReference>
<evidence type="ECO:0000259" key="6">
    <source>
        <dbReference type="Pfam" id="PF00296"/>
    </source>
</evidence>
<keyword evidence="4" id="KW-0503">Monooxygenase</keyword>
<protein>
    <submittedName>
        <fullName evidence="7">TIGR03621 family F420-dependent LLM class oxidoreductase</fullName>
    </submittedName>
</protein>
<dbReference type="RefSeq" id="WP_338177626.1">
    <property type="nucleotide sequence ID" value="NZ_JAEKNQ010000023.1"/>
</dbReference>
<proteinExistence type="predicted"/>
<dbReference type="PANTHER" id="PTHR42847">
    <property type="entry name" value="ALKANESULFONATE MONOOXYGENASE"/>
    <property type="match status" value="1"/>
</dbReference>
<dbReference type="Proteomes" id="UP000620075">
    <property type="component" value="Unassembled WGS sequence"/>
</dbReference>
<name>A0A934KA36_9BACT</name>
<dbReference type="AlphaFoldDB" id="A0A934KA36"/>
<gene>
    <name evidence="7" type="ORF">JF888_06115</name>
</gene>
<comment type="caution">
    <text evidence="7">The sequence shown here is derived from an EMBL/GenBank/DDBJ whole genome shotgun (WGS) entry which is preliminary data.</text>
</comment>
<dbReference type="GO" id="GO:0046306">
    <property type="term" value="P:alkanesulfonate catabolic process"/>
    <property type="evidence" value="ECO:0007669"/>
    <property type="project" value="TreeGrafter"/>
</dbReference>
<evidence type="ECO:0000313" key="7">
    <source>
        <dbReference type="EMBL" id="MBJ7602754.1"/>
    </source>
</evidence>
<evidence type="ECO:0000256" key="5">
    <source>
        <dbReference type="SAM" id="MobiDB-lite"/>
    </source>
</evidence>